<dbReference type="SUPFAM" id="SSF51395">
    <property type="entry name" value="FMN-linked oxidoreductases"/>
    <property type="match status" value="1"/>
</dbReference>
<keyword evidence="1" id="KW-0285">Flavoprotein</keyword>
<accession>A0A3D8J0M2</accession>
<dbReference type="InterPro" id="IPR013785">
    <property type="entry name" value="Aldolase_TIM"/>
</dbReference>
<evidence type="ECO:0000256" key="2">
    <source>
        <dbReference type="ARBA" id="ARBA00023002"/>
    </source>
</evidence>
<dbReference type="RefSeq" id="WP_115569402.1">
    <property type="nucleotide sequence ID" value="NZ_NXLV01000005.1"/>
</dbReference>
<dbReference type="AlphaFoldDB" id="A0A3D8J0M2"/>
<dbReference type="CDD" id="cd02803">
    <property type="entry name" value="OYE_like_FMN_family"/>
    <property type="match status" value="1"/>
</dbReference>
<evidence type="ECO:0000313" key="5">
    <source>
        <dbReference type="Proteomes" id="UP000257045"/>
    </source>
</evidence>
<dbReference type="Proteomes" id="UP000257045">
    <property type="component" value="Unassembled WGS sequence"/>
</dbReference>
<keyword evidence="5" id="KW-1185">Reference proteome</keyword>
<dbReference type="OrthoDB" id="9784632at2"/>
<reference evidence="4 5" key="1">
    <citation type="submission" date="2018-04" db="EMBL/GenBank/DDBJ databases">
        <title>Novel Campyloabacter and Helicobacter Species and Strains.</title>
        <authorList>
            <person name="Mannion A.J."/>
            <person name="Shen Z."/>
            <person name="Fox J.G."/>
        </authorList>
    </citation>
    <scope>NUCLEOTIDE SEQUENCE [LARGE SCALE GENOMIC DNA]</scope>
    <source>
        <strain evidence="4 5">MIT 04-9366</strain>
    </source>
</reference>
<dbReference type="EMBL" id="NXLV01000005">
    <property type="protein sequence ID" value="RDU70913.1"/>
    <property type="molecule type" value="Genomic_DNA"/>
</dbReference>
<dbReference type="GO" id="GO:0016491">
    <property type="term" value="F:oxidoreductase activity"/>
    <property type="evidence" value="ECO:0007669"/>
    <property type="project" value="UniProtKB-KW"/>
</dbReference>
<dbReference type="PANTHER" id="PTHR43656:SF2">
    <property type="entry name" value="BINDING OXIDOREDUCTASE, PUTATIVE (AFU_ORTHOLOGUE AFUA_2G08260)-RELATED"/>
    <property type="match status" value="1"/>
</dbReference>
<gene>
    <name evidence="4" type="ORF">CQA58_03815</name>
</gene>
<proteinExistence type="predicted"/>
<evidence type="ECO:0000259" key="3">
    <source>
        <dbReference type="Pfam" id="PF00724"/>
    </source>
</evidence>
<evidence type="ECO:0000313" key="4">
    <source>
        <dbReference type="EMBL" id="RDU70913.1"/>
    </source>
</evidence>
<feature type="domain" description="NADH:flavin oxidoreductase/NADH oxidase N-terminal" evidence="3">
    <location>
        <begin position="298"/>
        <end position="361"/>
    </location>
</feature>
<name>A0A3D8J0M2_9HELI</name>
<keyword evidence="2" id="KW-0560">Oxidoreductase</keyword>
<protein>
    <submittedName>
        <fullName evidence="4">NADH:flavin oxidoreductase</fullName>
    </submittedName>
</protein>
<dbReference type="Pfam" id="PF00724">
    <property type="entry name" value="Oxidored_FMN"/>
    <property type="match status" value="2"/>
</dbReference>
<dbReference type="PANTHER" id="PTHR43656">
    <property type="entry name" value="BINDING OXIDOREDUCTASE, PUTATIVE (AFU_ORTHOLOGUE AFUA_2G08260)-RELATED"/>
    <property type="match status" value="1"/>
</dbReference>
<dbReference type="InterPro" id="IPR001155">
    <property type="entry name" value="OxRdtase_FMN_N"/>
</dbReference>
<evidence type="ECO:0000256" key="1">
    <source>
        <dbReference type="ARBA" id="ARBA00022630"/>
    </source>
</evidence>
<organism evidence="4 5">
    <name type="scientific">Helicobacter brantae</name>
    <dbReference type="NCBI Taxonomy" id="375927"/>
    <lineage>
        <taxon>Bacteria</taxon>
        <taxon>Pseudomonadati</taxon>
        <taxon>Campylobacterota</taxon>
        <taxon>Epsilonproteobacteria</taxon>
        <taxon>Campylobacterales</taxon>
        <taxon>Helicobacteraceae</taxon>
        <taxon>Helicobacter</taxon>
    </lineage>
</organism>
<dbReference type="GO" id="GO:0010181">
    <property type="term" value="F:FMN binding"/>
    <property type="evidence" value="ECO:0007669"/>
    <property type="project" value="InterPro"/>
</dbReference>
<dbReference type="InterPro" id="IPR051799">
    <property type="entry name" value="NADH_flavin_oxidoreductase"/>
</dbReference>
<comment type="caution">
    <text evidence="4">The sequence shown here is derived from an EMBL/GenBank/DDBJ whole genome shotgun (WGS) entry which is preliminary data.</text>
</comment>
<feature type="domain" description="NADH:flavin oxidoreductase/NADH oxidase N-terminal" evidence="3">
    <location>
        <begin position="2"/>
        <end position="245"/>
    </location>
</feature>
<dbReference type="Gene3D" id="3.20.20.70">
    <property type="entry name" value="Aldolase class I"/>
    <property type="match status" value="1"/>
</dbReference>
<sequence length="389" mass="42777">MELFSPSKIASITFKNHILRAATAENMGDERGRPTPELFKKYEALAKGEVGGIITGNIAISQNAKPLLEKGILVLDEDNVPSLAKLTEHIHSFGTPIIAQLVHTGGQSERENAIAPSQVSDYKAREMSEEEIREVINDFSQAILRAKKAGFDGVELHCAHGFLLSEFFSPRTNKRVDQWGGSIQNRTRIALEIISEARELVGDFLILAKINGFETLKGGIDIQEGVEIAKKLEEYGVDAIEVSNGMIKAGMASIRGNVPSEMLLALDPKFAKIPKFLKPLVAKAVKFFIPQPKPTQNYNLPSTKAIKSALQIPIIAVGGITKLEDMQKIIQDKDADFLSLSRPLIIEPSFVKKLQEGRSKESKCIQCNFCLIGSLYGPLKCHYGKVPKI</sequence>